<name>A0A0G3EG05_9BACT</name>
<evidence type="ECO:0000256" key="2">
    <source>
        <dbReference type="SAM" id="SignalP"/>
    </source>
</evidence>
<dbReference type="STRING" id="1307763.L21SP4_02135"/>
<evidence type="ECO:0000313" key="3">
    <source>
        <dbReference type="EMBL" id="AKJ65366.1"/>
    </source>
</evidence>
<keyword evidence="2" id="KW-0732">Signal</keyword>
<dbReference type="KEGG" id="vbl:L21SP4_02135"/>
<dbReference type="EMBL" id="CP010904">
    <property type="protein sequence ID" value="AKJ65366.1"/>
    <property type="molecule type" value="Genomic_DNA"/>
</dbReference>
<dbReference type="RefSeq" id="WP_144413835.1">
    <property type="nucleotide sequence ID" value="NZ_CP010904.1"/>
</dbReference>
<evidence type="ECO:0008006" key="5">
    <source>
        <dbReference type="Google" id="ProtNLM"/>
    </source>
</evidence>
<keyword evidence="4" id="KW-1185">Reference proteome</keyword>
<feature type="signal peptide" evidence="2">
    <location>
        <begin position="1"/>
        <end position="22"/>
    </location>
</feature>
<reference evidence="4" key="1">
    <citation type="submission" date="2015-02" db="EMBL/GenBank/DDBJ databases">
        <title>Description and complete genome sequence of the first cultured representative of the subdivision 5 of the Verrucomicrobia phylum.</title>
        <authorList>
            <person name="Spring S."/>
            <person name="Bunk B."/>
            <person name="Sproer C."/>
            <person name="Klenk H.-P."/>
        </authorList>
    </citation>
    <scope>NUCLEOTIDE SEQUENCE [LARGE SCALE GENOMIC DNA]</scope>
    <source>
        <strain evidence="4">L21-Fru-AB</strain>
    </source>
</reference>
<feature type="region of interest" description="Disordered" evidence="1">
    <location>
        <begin position="689"/>
        <end position="714"/>
    </location>
</feature>
<feature type="chain" id="PRO_5005183951" description="Glycosyl hydrolase family 32 N-terminal domain-containing protein" evidence="2">
    <location>
        <begin position="23"/>
        <end position="714"/>
    </location>
</feature>
<sequence precursor="true">MLMRISLLITGVLLAAVPGAAAFGAALTGAPGAVIEVRGDFDPATGVAVFEPGAVIFTDRNYTVAECPDRLRGLKFLRNPISSDSIVVAEDGLLFALTPESDAYNSARYEELEARGFARVENPGLFQLFGDMSANRVRIYRKAVKVGERYDFSKWTVLLGFRSAVAWQRPSWEDNRGEMLYNGIRLPEEWPPSYVDPRSTDPMPVPYLDHPPAVVAIDLGRQLFVDDFLIEDTDLERTFHYPEKYAGNPVLEPQNDLEAGPGNGLAVASPKSGGLWWNPEREIFELWYEAGWLGTVCYATSTNGIDWHRPELDILPGYNQVIPMGLRPDSWTVVRDWWTDDPDARYKIFVREPGGGMELGAMCFTSPDGIHWGEFDRSGPTGDRSTMFYNPFRKKWVFSIRSAFRGRSRHYWEADRFIEGNDWDQAEYRTGLNWQPGQPVVWAGADRLDPPDPEVGMTPQLYNLDAVAYESLMLGFFQIWRGPHNHQCEGAPKITELNFAYSRDGFHWHRPDRTTAIRAEREAGNWDRGYVQSLGNICVVRGDELWFYYTGFAGNEDRAGEGGMYDNGAMGIAKLRRDGFVSMDAGEVPATLTTRPVRFDEGCRLFVNADVPEGDVRAEILDAGGEPIPPFTLANSEAFRGDETLREMTWAGAEDFRALRGQAVRFRFTVTDGALYAFWVSPDDGGRSDGFLAGSGPGYTGPTDTVGAAGRPSD</sequence>
<reference evidence="3 4" key="2">
    <citation type="journal article" date="2016" name="ISME J.">
        <title>Characterization of the first cultured representative of Verrucomicrobia subdivision 5 indicates the proposal of a novel phylum.</title>
        <authorList>
            <person name="Spring S."/>
            <person name="Bunk B."/>
            <person name="Sproer C."/>
            <person name="Schumann P."/>
            <person name="Rohde M."/>
            <person name="Tindall B.J."/>
            <person name="Klenk H.P."/>
        </authorList>
    </citation>
    <scope>NUCLEOTIDE SEQUENCE [LARGE SCALE GENOMIC DNA]</scope>
    <source>
        <strain evidence="3 4">L21-Fru-AB</strain>
    </source>
</reference>
<dbReference type="AlphaFoldDB" id="A0A0G3EG05"/>
<proteinExistence type="predicted"/>
<evidence type="ECO:0000256" key="1">
    <source>
        <dbReference type="SAM" id="MobiDB-lite"/>
    </source>
</evidence>
<evidence type="ECO:0000313" key="4">
    <source>
        <dbReference type="Proteomes" id="UP000035268"/>
    </source>
</evidence>
<accession>A0A0G3EG05</accession>
<gene>
    <name evidence="3" type="ORF">L21SP4_02135</name>
</gene>
<protein>
    <recommendedName>
        <fullName evidence="5">Glycosyl hydrolase family 32 N-terminal domain-containing protein</fullName>
    </recommendedName>
</protein>
<dbReference type="PATRIC" id="fig|1609981.3.peg.2221"/>
<organism evidence="3 4">
    <name type="scientific">Kiritimatiella glycovorans</name>
    <dbReference type="NCBI Taxonomy" id="1307763"/>
    <lineage>
        <taxon>Bacteria</taxon>
        <taxon>Pseudomonadati</taxon>
        <taxon>Kiritimatiellota</taxon>
        <taxon>Kiritimatiellia</taxon>
        <taxon>Kiritimatiellales</taxon>
        <taxon>Kiritimatiellaceae</taxon>
        <taxon>Kiritimatiella</taxon>
    </lineage>
</organism>
<dbReference type="OrthoDB" id="180690at2"/>
<dbReference type="Proteomes" id="UP000035268">
    <property type="component" value="Chromosome"/>
</dbReference>